<dbReference type="GO" id="GO:0005249">
    <property type="term" value="F:voltage-gated potassium channel activity"/>
    <property type="evidence" value="ECO:0007669"/>
    <property type="project" value="InterPro"/>
</dbReference>
<dbReference type="SUPFAM" id="SSF81324">
    <property type="entry name" value="Voltage-gated potassium channels"/>
    <property type="match status" value="1"/>
</dbReference>
<proteinExistence type="predicted"/>
<dbReference type="AlphaFoldDB" id="A0A437UH76"/>
<evidence type="ECO:0000256" key="2">
    <source>
        <dbReference type="ARBA" id="ARBA00022448"/>
    </source>
</evidence>
<dbReference type="Gene3D" id="1.20.120.350">
    <property type="entry name" value="Voltage-gated potassium channels. Chain C"/>
    <property type="match status" value="1"/>
</dbReference>
<keyword evidence="5" id="KW-0406">Ion transport</keyword>
<evidence type="ECO:0000259" key="8">
    <source>
        <dbReference type="Pfam" id="PF07885"/>
    </source>
</evidence>
<evidence type="ECO:0000313" key="10">
    <source>
        <dbReference type="Proteomes" id="UP000288388"/>
    </source>
</evidence>
<evidence type="ECO:0000256" key="3">
    <source>
        <dbReference type="ARBA" id="ARBA00022692"/>
    </source>
</evidence>
<gene>
    <name evidence="9" type="ORF">EK398_21285</name>
</gene>
<organism evidence="9 10">
    <name type="scientific">Enterococcus avium</name>
    <name type="common">Streptococcus avium</name>
    <dbReference type="NCBI Taxonomy" id="33945"/>
    <lineage>
        <taxon>Bacteria</taxon>
        <taxon>Bacillati</taxon>
        <taxon>Bacillota</taxon>
        <taxon>Bacilli</taxon>
        <taxon>Lactobacillales</taxon>
        <taxon>Enterococcaceae</taxon>
        <taxon>Enterococcus</taxon>
    </lineage>
</organism>
<evidence type="ECO:0000256" key="4">
    <source>
        <dbReference type="ARBA" id="ARBA00022989"/>
    </source>
</evidence>
<dbReference type="PANTHER" id="PTHR11537:SF254">
    <property type="entry name" value="POTASSIUM VOLTAGE-GATED CHANNEL PROTEIN SHAB"/>
    <property type="match status" value="1"/>
</dbReference>
<dbReference type="InterPro" id="IPR028325">
    <property type="entry name" value="VG_K_chnl"/>
</dbReference>
<evidence type="ECO:0000256" key="6">
    <source>
        <dbReference type="ARBA" id="ARBA00023136"/>
    </source>
</evidence>
<protein>
    <submittedName>
        <fullName evidence="9">Ion transporter</fullName>
    </submittedName>
</protein>
<evidence type="ECO:0000256" key="5">
    <source>
        <dbReference type="ARBA" id="ARBA00023065"/>
    </source>
</evidence>
<dbReference type="RefSeq" id="WP_010743620.1">
    <property type="nucleotide sequence ID" value="NZ_CP145095.1"/>
</dbReference>
<keyword evidence="7" id="KW-0407">Ion channel</keyword>
<dbReference type="PRINTS" id="PR00169">
    <property type="entry name" value="KCHANNEL"/>
</dbReference>
<dbReference type="InterPro" id="IPR013099">
    <property type="entry name" value="K_chnl_dom"/>
</dbReference>
<keyword evidence="6" id="KW-0472">Membrane</keyword>
<name>A0A437UH76_ENTAV</name>
<sequence>MLAHGLQLNPITKIDEILILYQNRVIYLRFTKKNIYDFTIIVLAVFSIVLVVLDFSNIISISKNPFKTIDSAILIVFAYDYFSRLIKAENKKQFFLKNMFDLIAIIPFNSIFSFFRLARVFRIARVTRLFKLSRLVGITGKLTNRIDGFLKTNNFRNALYVSVVLILISATMYSIAESVAFVDSIWWAVVTTTTVGYGDISPNTPLGRIAAILLMFLGIGFIGMLTSTITEYFNAGKDTKDDEIESLHKKMDLLMKKIESLEDEIKKD</sequence>
<keyword evidence="4" id="KW-1133">Transmembrane helix</keyword>
<dbReference type="EMBL" id="RYZS01000002">
    <property type="protein sequence ID" value="RVU92994.1"/>
    <property type="molecule type" value="Genomic_DNA"/>
</dbReference>
<evidence type="ECO:0000256" key="7">
    <source>
        <dbReference type="ARBA" id="ARBA00023303"/>
    </source>
</evidence>
<dbReference type="GO" id="GO:0008076">
    <property type="term" value="C:voltage-gated potassium channel complex"/>
    <property type="evidence" value="ECO:0007669"/>
    <property type="project" value="InterPro"/>
</dbReference>
<keyword evidence="2" id="KW-0813">Transport</keyword>
<dbReference type="PANTHER" id="PTHR11537">
    <property type="entry name" value="VOLTAGE-GATED POTASSIUM CHANNEL"/>
    <property type="match status" value="1"/>
</dbReference>
<evidence type="ECO:0000256" key="1">
    <source>
        <dbReference type="ARBA" id="ARBA00004141"/>
    </source>
</evidence>
<dbReference type="Pfam" id="PF07885">
    <property type="entry name" value="Ion_trans_2"/>
    <property type="match status" value="1"/>
</dbReference>
<comment type="caution">
    <text evidence="9">The sequence shown here is derived from an EMBL/GenBank/DDBJ whole genome shotgun (WGS) entry which is preliminary data.</text>
</comment>
<feature type="domain" description="Potassium channel" evidence="8">
    <location>
        <begin position="163"/>
        <end position="233"/>
    </location>
</feature>
<reference evidence="9 10" key="1">
    <citation type="submission" date="2018-12" db="EMBL/GenBank/DDBJ databases">
        <title>A novel vanA-carrying plasmid in a clinical isolate of Enterococcus avium.</title>
        <authorList>
            <person name="Bernasconi O.J."/>
            <person name="Luzzaro F."/>
            <person name="Endimiani A."/>
        </authorList>
    </citation>
    <scope>NUCLEOTIDE SEQUENCE [LARGE SCALE GENOMIC DNA]</scope>
    <source>
        <strain evidence="9 10">LC0559/18</strain>
    </source>
</reference>
<dbReference type="Gene3D" id="1.10.287.70">
    <property type="match status" value="1"/>
</dbReference>
<dbReference type="GO" id="GO:0001508">
    <property type="term" value="P:action potential"/>
    <property type="evidence" value="ECO:0007669"/>
    <property type="project" value="TreeGrafter"/>
</dbReference>
<dbReference type="InterPro" id="IPR027359">
    <property type="entry name" value="Volt_channel_dom_sf"/>
</dbReference>
<dbReference type="Proteomes" id="UP000288388">
    <property type="component" value="Unassembled WGS sequence"/>
</dbReference>
<keyword evidence="3" id="KW-0812">Transmembrane</keyword>
<evidence type="ECO:0000313" key="9">
    <source>
        <dbReference type="EMBL" id="RVU92994.1"/>
    </source>
</evidence>
<comment type="subcellular location">
    <subcellularLocation>
        <location evidence="1">Membrane</location>
        <topology evidence="1">Multi-pass membrane protein</topology>
    </subcellularLocation>
</comment>
<accession>A0A437UH76</accession>